<proteinExistence type="predicted"/>
<evidence type="ECO:0000259" key="1">
    <source>
        <dbReference type="PROSITE" id="PS50035"/>
    </source>
</evidence>
<sequence length="98" mass="10639">MANAEEADPGASAWTVGPAPAPGLTVWCVRNHAKFVAVDGRILIVTSANMSISAEERNVELGLRLDDALLTRAVEERMRALEPLLYERVRPGTKPVDD</sequence>
<dbReference type="Gene3D" id="3.30.870.10">
    <property type="entry name" value="Endonuclease Chain A"/>
    <property type="match status" value="1"/>
</dbReference>
<accession>A0ABT4I6M0</accession>
<dbReference type="EMBL" id="JAPTMY010000004">
    <property type="protein sequence ID" value="MCZ0857014.1"/>
    <property type="molecule type" value="Genomic_DNA"/>
</dbReference>
<evidence type="ECO:0000313" key="3">
    <source>
        <dbReference type="Proteomes" id="UP001072034"/>
    </source>
</evidence>
<dbReference type="InterPro" id="IPR025202">
    <property type="entry name" value="PLD-like_dom"/>
</dbReference>
<dbReference type="InterPro" id="IPR001736">
    <property type="entry name" value="PLipase_D/transphosphatidylase"/>
</dbReference>
<comment type="caution">
    <text evidence="2">The sequence shown here is derived from an EMBL/GenBank/DDBJ whole genome shotgun (WGS) entry which is preliminary data.</text>
</comment>
<feature type="domain" description="PLD phosphodiesterase" evidence="1">
    <location>
        <begin position="31"/>
        <end position="54"/>
    </location>
</feature>
<dbReference type="RefSeq" id="WP_268916687.1">
    <property type="nucleotide sequence ID" value="NZ_JAPTMY010000004.1"/>
</dbReference>
<keyword evidence="3" id="KW-1185">Reference proteome</keyword>
<dbReference type="SUPFAM" id="SSF56024">
    <property type="entry name" value="Phospholipase D/nuclease"/>
    <property type="match status" value="1"/>
</dbReference>
<evidence type="ECO:0000313" key="2">
    <source>
        <dbReference type="EMBL" id="MCZ0857014.1"/>
    </source>
</evidence>
<dbReference type="Pfam" id="PF13091">
    <property type="entry name" value="PLDc_2"/>
    <property type="match status" value="1"/>
</dbReference>
<gene>
    <name evidence="2" type="ORF">OHJ16_02990</name>
</gene>
<dbReference type="PROSITE" id="PS50035">
    <property type="entry name" value="PLD"/>
    <property type="match status" value="1"/>
</dbReference>
<reference evidence="2" key="1">
    <citation type="submission" date="2022-10" db="EMBL/GenBank/DDBJ databases">
        <title>Genome sequence of Actinomyces israelii ATCC 10048.</title>
        <authorList>
            <person name="Watt R.M."/>
            <person name="Tong W.M."/>
        </authorList>
    </citation>
    <scope>NUCLEOTIDE SEQUENCE</scope>
    <source>
        <strain evidence="2">ATCC 10048</strain>
    </source>
</reference>
<dbReference type="Proteomes" id="UP001072034">
    <property type="component" value="Unassembled WGS sequence"/>
</dbReference>
<protein>
    <submittedName>
        <fullName evidence="2">Phospholipase D-like domain-containing protein</fullName>
    </submittedName>
</protein>
<name>A0ABT4I6M0_9ACTO</name>
<organism evidence="2 3">
    <name type="scientific">Actinomyces israelii</name>
    <dbReference type="NCBI Taxonomy" id="1659"/>
    <lineage>
        <taxon>Bacteria</taxon>
        <taxon>Bacillati</taxon>
        <taxon>Actinomycetota</taxon>
        <taxon>Actinomycetes</taxon>
        <taxon>Actinomycetales</taxon>
        <taxon>Actinomycetaceae</taxon>
        <taxon>Actinomyces</taxon>
    </lineage>
</organism>